<evidence type="ECO:0000256" key="1">
    <source>
        <dbReference type="SAM" id="MobiDB-lite"/>
    </source>
</evidence>
<name>A0A918NMJ6_9ACTN</name>
<dbReference type="SUPFAM" id="SSF58113">
    <property type="entry name" value="Apolipoprotein A-I"/>
    <property type="match status" value="1"/>
</dbReference>
<dbReference type="RefSeq" id="WP_190038374.1">
    <property type="nucleotide sequence ID" value="NZ_BMWD01000023.1"/>
</dbReference>
<protein>
    <recommendedName>
        <fullName evidence="4">DUF3618 domain-containing protein</fullName>
    </recommendedName>
</protein>
<feature type="compositionally biased region" description="Basic and acidic residues" evidence="1">
    <location>
        <begin position="16"/>
        <end position="28"/>
    </location>
</feature>
<feature type="compositionally biased region" description="Basic and acidic residues" evidence="1">
    <location>
        <begin position="103"/>
        <end position="113"/>
    </location>
</feature>
<comment type="caution">
    <text evidence="2">The sequence shown here is derived from an EMBL/GenBank/DDBJ whole genome shotgun (WGS) entry which is preliminary data.</text>
</comment>
<dbReference type="EMBL" id="BMWD01000023">
    <property type="protein sequence ID" value="GGX81267.1"/>
    <property type="molecule type" value="Genomic_DNA"/>
</dbReference>
<dbReference type="InterPro" id="IPR022062">
    <property type="entry name" value="DUF3618"/>
</dbReference>
<reference evidence="2" key="1">
    <citation type="journal article" date="2014" name="Int. J. Syst. Evol. Microbiol.">
        <title>Complete genome sequence of Corynebacterium casei LMG S-19264T (=DSM 44701T), isolated from a smear-ripened cheese.</title>
        <authorList>
            <consortium name="US DOE Joint Genome Institute (JGI-PGF)"/>
            <person name="Walter F."/>
            <person name="Albersmeier A."/>
            <person name="Kalinowski J."/>
            <person name="Ruckert C."/>
        </authorList>
    </citation>
    <scope>NUCLEOTIDE SEQUENCE</scope>
    <source>
        <strain evidence="2">JCM 4956</strain>
    </source>
</reference>
<dbReference type="AlphaFoldDB" id="A0A918NMJ6"/>
<proteinExistence type="predicted"/>
<dbReference type="Gene3D" id="1.20.120.20">
    <property type="entry name" value="Apolipoprotein"/>
    <property type="match status" value="1"/>
</dbReference>
<accession>A0A918NMJ6</accession>
<feature type="region of interest" description="Disordered" evidence="1">
    <location>
        <begin position="92"/>
        <end position="119"/>
    </location>
</feature>
<dbReference type="Proteomes" id="UP000645555">
    <property type="component" value="Unassembled WGS sequence"/>
</dbReference>
<organism evidence="2 3">
    <name type="scientific">Streptomyces fructofermentans</name>
    <dbReference type="NCBI Taxonomy" id="152141"/>
    <lineage>
        <taxon>Bacteria</taxon>
        <taxon>Bacillati</taxon>
        <taxon>Actinomycetota</taxon>
        <taxon>Actinomycetes</taxon>
        <taxon>Kitasatosporales</taxon>
        <taxon>Streptomycetaceae</taxon>
        <taxon>Streptomyces</taxon>
    </lineage>
</organism>
<dbReference type="Pfam" id="PF12277">
    <property type="entry name" value="DUF3618"/>
    <property type="match status" value="1"/>
</dbReference>
<evidence type="ECO:0000313" key="3">
    <source>
        <dbReference type="Proteomes" id="UP000645555"/>
    </source>
</evidence>
<keyword evidence="3" id="KW-1185">Reference proteome</keyword>
<evidence type="ECO:0008006" key="4">
    <source>
        <dbReference type="Google" id="ProtNLM"/>
    </source>
</evidence>
<feature type="compositionally biased region" description="Low complexity" evidence="1">
    <location>
        <begin position="1"/>
        <end position="15"/>
    </location>
</feature>
<reference evidence="2" key="2">
    <citation type="submission" date="2020-09" db="EMBL/GenBank/DDBJ databases">
        <authorList>
            <person name="Sun Q."/>
            <person name="Ohkuma M."/>
        </authorList>
    </citation>
    <scope>NUCLEOTIDE SEQUENCE</scope>
    <source>
        <strain evidence="2">JCM 4956</strain>
    </source>
</reference>
<sequence length="148" mass="16373">MTQQPADQQSAPSPDQLREQVEQTRRDLGQTVEALAAKTDVKARAQHRAGELKEQVAVKAGELKEQAAKTTSQVQDKLPDPVKDAAARAAGQIRTTSAQAGRMWEEKAPEPLRQKTTRSAQLARENRTWLLVAAGITVVWLARRRKKS</sequence>
<gene>
    <name evidence="2" type="ORF">GCM10010515_56100</name>
</gene>
<feature type="region of interest" description="Disordered" evidence="1">
    <location>
        <begin position="1"/>
        <end position="28"/>
    </location>
</feature>
<evidence type="ECO:0000313" key="2">
    <source>
        <dbReference type="EMBL" id="GGX81267.1"/>
    </source>
</evidence>